<evidence type="ECO:0000313" key="8">
    <source>
        <dbReference type="EMBL" id="CAD1814597.1"/>
    </source>
</evidence>
<feature type="region of interest" description="Disordered" evidence="3">
    <location>
        <begin position="53"/>
        <end position="76"/>
    </location>
</feature>
<name>A0A7G2A6D2_9PAPI</name>
<sequence length="102" mass="11083">MMHSTPLCLAPRTPNKNRYPLLDLLTPHTPTNPTPPTPPKCWAPRRHTCRRRISVSDSDTDISIPTPQKTGSSGWHVTTQGTSVTLTAQSSTGTSVSVTVHL</sequence>
<dbReference type="EMBL" id="LR861839">
    <property type="protein sequence ID" value="CAD1807025.1"/>
    <property type="molecule type" value="Genomic_DNA"/>
</dbReference>
<reference evidence="4" key="1">
    <citation type="submission" date="2020-07" db="EMBL/GenBank/DDBJ databases">
        <authorList>
            <person name="Wienecke-Baldacchino K A."/>
        </authorList>
    </citation>
    <scope>NUCLEOTIDE SEQUENCE</scope>
    <source>
        <strain evidence="4">LNS0126322_HPV90</strain>
        <strain evidence="5">LNS2781697_HPV90</strain>
        <strain evidence="6">LNS8437103_HPV90</strain>
        <strain evidence="7">LNS8911864_HPV90</strain>
        <strain evidence="8">LNS9893065_HPV90</strain>
    </source>
</reference>
<dbReference type="EMBL" id="LR862052">
    <property type="protein sequence ID" value="CAD1814362.1"/>
    <property type="molecule type" value="Genomic_DNA"/>
</dbReference>
<feature type="compositionally biased region" description="Polar residues" evidence="3">
    <location>
        <begin position="65"/>
        <end position="76"/>
    </location>
</feature>
<evidence type="ECO:0000256" key="1">
    <source>
        <dbReference type="ARBA" id="ARBA00009551"/>
    </source>
</evidence>
<dbReference type="EMBL" id="LR862065">
    <property type="protein sequence ID" value="CAD1814458.1"/>
    <property type="molecule type" value="Genomic_DNA"/>
</dbReference>
<protein>
    <submittedName>
        <fullName evidence="4 6">E4</fullName>
    </submittedName>
</protein>
<accession>A0A7G2A6D2</accession>
<evidence type="ECO:0000313" key="4">
    <source>
        <dbReference type="EMBL" id="CAD1807025.1"/>
    </source>
</evidence>
<evidence type="ECO:0000256" key="2">
    <source>
        <dbReference type="ARBA" id="ARBA00022518"/>
    </source>
</evidence>
<evidence type="ECO:0000256" key="3">
    <source>
        <dbReference type="SAM" id="MobiDB-lite"/>
    </source>
</evidence>
<dbReference type="InterPro" id="IPR003861">
    <property type="entry name" value="Papilloma_E4"/>
</dbReference>
<gene>
    <name evidence="4" type="primary">E4</name>
</gene>
<evidence type="ECO:0000313" key="7">
    <source>
        <dbReference type="EMBL" id="CAD1814458.1"/>
    </source>
</evidence>
<dbReference type="EMBL" id="LR862084">
    <property type="protein sequence ID" value="CAD1814597.1"/>
    <property type="molecule type" value="Genomic_DNA"/>
</dbReference>
<dbReference type="Pfam" id="PF02711">
    <property type="entry name" value="Pap_E4"/>
    <property type="match status" value="1"/>
</dbReference>
<feature type="compositionally biased region" description="Low complexity" evidence="3">
    <location>
        <begin position="55"/>
        <end position="64"/>
    </location>
</feature>
<comment type="similarity">
    <text evidence="1">Belongs to the papillomaviridae E4 protein family.</text>
</comment>
<proteinExistence type="inferred from homology"/>
<evidence type="ECO:0000313" key="6">
    <source>
        <dbReference type="EMBL" id="CAD1814362.1"/>
    </source>
</evidence>
<organism evidence="4">
    <name type="scientific">Human papillomavirus type 90</name>
    <dbReference type="NCBI Taxonomy" id="333769"/>
    <lineage>
        <taxon>Viruses</taxon>
        <taxon>Monodnaviria</taxon>
        <taxon>Shotokuvirae</taxon>
        <taxon>Cossaviricota</taxon>
        <taxon>Papovaviricetes</taxon>
        <taxon>Zurhausenvirales</taxon>
        <taxon>Papillomaviridae</taxon>
        <taxon>Firstpapillomavirinae</taxon>
        <taxon>Alphapapillomavirus</taxon>
        <taxon>Alphapapillomavirus 14</taxon>
    </lineage>
</organism>
<dbReference type="EMBL" id="LR861852">
    <property type="protein sequence ID" value="CAD1807119.1"/>
    <property type="molecule type" value="Genomic_DNA"/>
</dbReference>
<evidence type="ECO:0000313" key="5">
    <source>
        <dbReference type="EMBL" id="CAD1807119.1"/>
    </source>
</evidence>
<keyword evidence="2" id="KW-0244">Early protein</keyword>